<dbReference type="InterPro" id="IPR014757">
    <property type="entry name" value="Tscrpt_reg_IclR_C"/>
</dbReference>
<dbReference type="EMBL" id="UGUY01000001">
    <property type="protein sequence ID" value="SUD70176.1"/>
    <property type="molecule type" value="Genomic_DNA"/>
</dbReference>
<dbReference type="AlphaFoldDB" id="A0A379KQ86"/>
<evidence type="ECO:0000256" key="1">
    <source>
        <dbReference type="ARBA" id="ARBA00023015"/>
    </source>
</evidence>
<gene>
    <name evidence="6" type="primary">pobR_2</name>
    <name evidence="6" type="ORF">NCTC7914_04326</name>
</gene>
<evidence type="ECO:0000313" key="6">
    <source>
        <dbReference type="EMBL" id="SUD70176.1"/>
    </source>
</evidence>
<proteinExistence type="predicted"/>
<dbReference type="InterPro" id="IPR050707">
    <property type="entry name" value="HTH_MetabolicPath_Reg"/>
</dbReference>
<dbReference type="SMART" id="SM00346">
    <property type="entry name" value="HTH_ICLR"/>
    <property type="match status" value="1"/>
</dbReference>
<dbReference type="InterPro" id="IPR012794">
    <property type="entry name" value="PcaR_PcaU"/>
</dbReference>
<protein>
    <submittedName>
        <fullName evidence="6">IclR family transcriptional regulator</fullName>
    </submittedName>
</protein>
<dbReference type="Pfam" id="PF09339">
    <property type="entry name" value="HTH_IclR"/>
    <property type="match status" value="1"/>
</dbReference>
<keyword evidence="1" id="KW-0805">Transcription regulation</keyword>
<evidence type="ECO:0000259" key="5">
    <source>
        <dbReference type="PROSITE" id="PS51078"/>
    </source>
</evidence>
<reference evidence="6 7" key="1">
    <citation type="submission" date="2018-06" db="EMBL/GenBank/DDBJ databases">
        <authorList>
            <consortium name="Pathogen Informatics"/>
            <person name="Doyle S."/>
        </authorList>
    </citation>
    <scope>NUCLEOTIDE SEQUENCE [LARGE SCALE GENOMIC DNA]</scope>
    <source>
        <strain evidence="6 7">NCTC7914</strain>
    </source>
</reference>
<keyword evidence="2" id="KW-0238">DNA-binding</keyword>
<keyword evidence="3" id="KW-0804">Transcription</keyword>
<dbReference type="PROSITE" id="PS51077">
    <property type="entry name" value="HTH_ICLR"/>
    <property type="match status" value="1"/>
</dbReference>
<evidence type="ECO:0000313" key="7">
    <source>
        <dbReference type="Proteomes" id="UP000254602"/>
    </source>
</evidence>
<sequence length="262" mass="29344">MDKPQTHPRDLIAGLQKGLALMQLFNAEQPRLTVPQAARQAGLTPSAARRFLLTLVHEGFAETDNRHYWLTPKALRIGQAYVDSAQLPRMLRPIVEQVARQTQEHVSVGTRDDDEIIHLVRSRYSHIASLSIRPGSRVPMYCTAGGRVWLAALDQAQRDDYFARNPLHPLTPYTQTDRALLDATLQQVSEQGYCIVDQEFEVGMRVIGVPLLDRAGQLKATLTITTHASRLSMDEIRLRYLPPLYEAQALLKPVFGSPGSVC</sequence>
<evidence type="ECO:0000256" key="2">
    <source>
        <dbReference type="ARBA" id="ARBA00023125"/>
    </source>
</evidence>
<feature type="domain" description="HTH iclR-type" evidence="4">
    <location>
        <begin position="12"/>
        <end position="72"/>
    </location>
</feature>
<dbReference type="InterPro" id="IPR029016">
    <property type="entry name" value="GAF-like_dom_sf"/>
</dbReference>
<dbReference type="SUPFAM" id="SSF46785">
    <property type="entry name" value="Winged helix' DNA-binding domain"/>
    <property type="match status" value="1"/>
</dbReference>
<evidence type="ECO:0000256" key="3">
    <source>
        <dbReference type="ARBA" id="ARBA00023163"/>
    </source>
</evidence>
<dbReference type="GO" id="GO:0003677">
    <property type="term" value="F:DNA binding"/>
    <property type="evidence" value="ECO:0007669"/>
    <property type="project" value="UniProtKB-KW"/>
</dbReference>
<dbReference type="Gene3D" id="3.30.450.40">
    <property type="match status" value="1"/>
</dbReference>
<feature type="domain" description="IclR-ED" evidence="5">
    <location>
        <begin position="73"/>
        <end position="257"/>
    </location>
</feature>
<dbReference type="Gene3D" id="1.10.10.10">
    <property type="entry name" value="Winged helix-like DNA-binding domain superfamily/Winged helix DNA-binding domain"/>
    <property type="match status" value="1"/>
</dbReference>
<dbReference type="InterPro" id="IPR036388">
    <property type="entry name" value="WH-like_DNA-bd_sf"/>
</dbReference>
<name>A0A379KQ86_PSEPU</name>
<organism evidence="6 7">
    <name type="scientific">Pseudomonas putida</name>
    <name type="common">Arthrobacter siderocapsulatus</name>
    <dbReference type="NCBI Taxonomy" id="303"/>
    <lineage>
        <taxon>Bacteria</taxon>
        <taxon>Pseudomonadati</taxon>
        <taxon>Pseudomonadota</taxon>
        <taxon>Gammaproteobacteria</taxon>
        <taxon>Pseudomonadales</taxon>
        <taxon>Pseudomonadaceae</taxon>
        <taxon>Pseudomonas</taxon>
    </lineage>
</organism>
<dbReference type="GO" id="GO:0003700">
    <property type="term" value="F:DNA-binding transcription factor activity"/>
    <property type="evidence" value="ECO:0007669"/>
    <property type="project" value="TreeGrafter"/>
</dbReference>
<dbReference type="InterPro" id="IPR036390">
    <property type="entry name" value="WH_DNA-bd_sf"/>
</dbReference>
<dbReference type="PROSITE" id="PS51078">
    <property type="entry name" value="ICLR_ED"/>
    <property type="match status" value="1"/>
</dbReference>
<dbReference type="SUPFAM" id="SSF55781">
    <property type="entry name" value="GAF domain-like"/>
    <property type="match status" value="1"/>
</dbReference>
<accession>A0A379KQ86</accession>
<dbReference type="RefSeq" id="WP_115275140.1">
    <property type="nucleotide sequence ID" value="NZ_UGUY01000001.1"/>
</dbReference>
<dbReference type="Pfam" id="PF01614">
    <property type="entry name" value="IclR_C"/>
    <property type="match status" value="1"/>
</dbReference>
<dbReference type="InterPro" id="IPR005471">
    <property type="entry name" value="Tscrpt_reg_IclR_N"/>
</dbReference>
<dbReference type="GO" id="GO:0046278">
    <property type="term" value="P:3,4-dihydroxybenzoate metabolic process"/>
    <property type="evidence" value="ECO:0007669"/>
    <property type="project" value="InterPro"/>
</dbReference>
<dbReference type="PANTHER" id="PTHR30136">
    <property type="entry name" value="HELIX-TURN-HELIX TRANSCRIPTIONAL REGULATOR, ICLR FAMILY"/>
    <property type="match status" value="1"/>
</dbReference>
<dbReference type="GO" id="GO:0045893">
    <property type="term" value="P:positive regulation of DNA-templated transcription"/>
    <property type="evidence" value="ECO:0007669"/>
    <property type="project" value="InterPro"/>
</dbReference>
<evidence type="ECO:0000259" key="4">
    <source>
        <dbReference type="PROSITE" id="PS51077"/>
    </source>
</evidence>
<dbReference type="Proteomes" id="UP000254602">
    <property type="component" value="Unassembled WGS sequence"/>
</dbReference>
<dbReference type="NCBIfam" id="TIGR02431">
    <property type="entry name" value="pcaR_pcaU"/>
    <property type="match status" value="1"/>
</dbReference>
<dbReference type="PANTHER" id="PTHR30136:SF34">
    <property type="entry name" value="TRANSCRIPTIONAL REGULATOR"/>
    <property type="match status" value="1"/>
</dbReference>
<dbReference type="GO" id="GO:0045892">
    <property type="term" value="P:negative regulation of DNA-templated transcription"/>
    <property type="evidence" value="ECO:0007669"/>
    <property type="project" value="TreeGrafter"/>
</dbReference>